<keyword evidence="2" id="KW-0732">Signal</keyword>
<comment type="caution">
    <text evidence="3">The sequence shown here is derived from an EMBL/GenBank/DDBJ whole genome shotgun (WGS) entry which is preliminary data.</text>
</comment>
<protein>
    <submittedName>
        <fullName evidence="3">Glycoprotein</fullName>
    </submittedName>
</protein>
<keyword evidence="1" id="KW-0812">Transmembrane</keyword>
<dbReference type="OrthoDB" id="3797035at2"/>
<accession>A0A4Q7JEA5</accession>
<keyword evidence="4" id="KW-1185">Reference proteome</keyword>
<dbReference type="InterPro" id="IPR046112">
    <property type="entry name" value="DUF6049"/>
</dbReference>
<keyword evidence="1" id="KW-1133">Transmembrane helix</keyword>
<evidence type="ECO:0000313" key="3">
    <source>
        <dbReference type="EMBL" id="RZQ65013.1"/>
    </source>
</evidence>
<gene>
    <name evidence="3" type="ORF">EWH70_03665</name>
</gene>
<name>A0A4Q7JEA5_9PSEU</name>
<dbReference type="AlphaFoldDB" id="A0A4Q7JEA5"/>
<feature type="chain" id="PRO_5020540167" evidence="2">
    <location>
        <begin position="25"/>
        <end position="706"/>
    </location>
</feature>
<proteinExistence type="predicted"/>
<evidence type="ECO:0000256" key="1">
    <source>
        <dbReference type="SAM" id="Phobius"/>
    </source>
</evidence>
<organism evidence="3 4">
    <name type="scientific">Amycolatopsis suaedae</name>
    <dbReference type="NCBI Taxonomy" id="2510978"/>
    <lineage>
        <taxon>Bacteria</taxon>
        <taxon>Bacillati</taxon>
        <taxon>Actinomycetota</taxon>
        <taxon>Actinomycetes</taxon>
        <taxon>Pseudonocardiales</taxon>
        <taxon>Pseudonocardiaceae</taxon>
        <taxon>Amycolatopsis</taxon>
    </lineage>
</organism>
<dbReference type="EMBL" id="SFCC01000002">
    <property type="protein sequence ID" value="RZQ65013.1"/>
    <property type="molecule type" value="Genomic_DNA"/>
</dbReference>
<evidence type="ECO:0000256" key="2">
    <source>
        <dbReference type="SAM" id="SignalP"/>
    </source>
</evidence>
<feature type="signal peptide" evidence="2">
    <location>
        <begin position="1"/>
        <end position="24"/>
    </location>
</feature>
<reference evidence="3 4" key="1">
    <citation type="submission" date="2019-02" db="EMBL/GenBank/DDBJ databases">
        <title>Draft genome sequence of Amycolatopsis sp. 8-3EHSu isolated from roots of Suaeda maritima.</title>
        <authorList>
            <person name="Duangmal K."/>
            <person name="Chantavorakit T."/>
        </authorList>
    </citation>
    <scope>NUCLEOTIDE SEQUENCE [LARGE SCALE GENOMIC DNA]</scope>
    <source>
        <strain evidence="3 4">8-3EHSu</strain>
    </source>
</reference>
<dbReference type="Pfam" id="PF19516">
    <property type="entry name" value="DUF6049"/>
    <property type="match status" value="1"/>
</dbReference>
<evidence type="ECO:0000313" key="4">
    <source>
        <dbReference type="Proteomes" id="UP000292003"/>
    </source>
</evidence>
<feature type="transmembrane region" description="Helical" evidence="1">
    <location>
        <begin position="673"/>
        <end position="697"/>
    </location>
</feature>
<sequence>MRRLAAVVLAAFLLVLHAITGVAAAQPVPEGPSRLRLDVEQMNPRVVRSTSQNITIAGKVTNVGDRRITNVRARIQIGERQTSQRQVAEALAEAPPADASQPNFVPVADVIEPGQQVPFNITVNFGDELRSLPVNRPGVYPLLVNVNGTPEFGGPARLAALSMLLPALGAPGQAAPAKPAKATPLSILWPITDSRPRVLDAPLGGPLVLADDQLAADLSAGGRLDGLLAAARSAEGSGGVFSSLCFAVDPDLLGTVERMTRGYQVRTDGGTVEGRGVNAAQLWLNSFKQLAGGHCVVQLPFADADLPGLRKVTGGAELVKQAVDGSAIERILGVKPLPGVLWPGGGLTADTLDTLGEAGVRTVITEPGRLPGGAAVIEGTQLRGQPLNDLLTTAMAGGTSAAGTSTPAGQPAVAAQNGIAALAFLTGLNQQGPPNGPLILSPPRRWTATGTELDRLLDTVNELTTAGFVDPTPLTDVLEAPVEGTAAMDYTKDAPVELPGAVIESLGTTEHGVAELTGAMAVDPLTRTQPAVLTQPLREAVIRATSTASRGDTGAALAGANLARDQFDAMRRKVTIETPGQPITLASGSSPLPVFIKNGLPVGITVQLTLNNNTGLRTDPVQPLPIPAMGQVQQFIQAEALRTGRFTVDVSLATTDGIELGSPQRFDLTSSEFGLITVILTATAGVALVLLAGRRIYRRIRERRPR</sequence>
<dbReference type="RefSeq" id="WP_130473800.1">
    <property type="nucleotide sequence ID" value="NZ_SFCC01000002.1"/>
</dbReference>
<keyword evidence="1" id="KW-0472">Membrane</keyword>
<dbReference type="Proteomes" id="UP000292003">
    <property type="component" value="Unassembled WGS sequence"/>
</dbReference>